<dbReference type="GO" id="GO:0005886">
    <property type="term" value="C:plasma membrane"/>
    <property type="evidence" value="ECO:0007669"/>
    <property type="project" value="TreeGrafter"/>
</dbReference>
<name>A0A328C9J4_9DELT</name>
<evidence type="ECO:0000259" key="6">
    <source>
        <dbReference type="Pfam" id="PF04151"/>
    </source>
</evidence>
<sequence>MLTGWALVAVACGDDDPQNVDLCEDVSCERGVCQAGECVNSDACTIAEDCVEGFICGEGGSCEETSCEGVSCERGQCSEATGQCENAPACAISTQATDCLEGFVCDENLCVSEDDFCANLGCEEGRGVCSLEERACVNAEVCEGSDRNCAEGFFCNDEDTCQANLCDDTTECSRGVCDPATGQCVDPEVCESGDDCTDGSYCIAGSCQPQDAACITCDGNQLCSYDAEGLAVICEENPAGCSSAIDCSDDRACQGGLCVDPVACEADALEPNDTTADATNIDDAAVEGLVSAGICSGDVDVFTFDTLGRGVVRGTLVVDVRALSEDRGLGDLEVSIFGTDGTELSRTLTDARGVASFARLRNAAQMGVHRIEVRDAGQVRDPGVRYQVFADVVPEAVHQVCQQAIVLENGASASGNSAESTSYQMQPTCADEGSTAGEQIFTFEVTERSRVDLMLTPSASVELTLSLRTTCESEFSELACQYAVGAGVIQRIRQTLDPGTYFAVVKGPSNATGGAFNIDLSIDPLVCSPGAASCLDNGTSRYCNALGTGFEEVTCLGGCVEESGLCEGNAGDTCVNAIDASAGFEGLIDWNDYSDEVSLEGGDVEAGESCLSAAEATRTFGPEVVYAVQIPAGHALQAELITTSDHTALLLLDDCADADLSCLAAQVETTARADGRVLQRLTYTNTSEVLENLRLVASSTITPTGDSEIRIETGAVVCEPGLAECSGDELVRCNAAGIALETERTCNFGCNPEGDAESSDDSATCNPGTNQVCRSAIDILSTGGTFQGVIEDYGNDYSPKSNGCTGRSAAGGDATFFVDASAGDVLTARLESDFDAAIWITTDCNRAAETCLSGSDSGVGAGELVQLVAPRDGRYFIIVDSQSGETGSFELEATLALPGCTPGEVLGCADADTLSYCGPQGAPANYACVAGCTGMSCDSPRGDACFDAIPVTDGQVVAGSFNARSTGVEIPGEVLGACDFSNSESRYDAGDPILGPQAIYSVALRAGQALEVTGVNDAYSGVYYILSECGQADTCLDNTTRGDNPELVHFAEQDETVFVVASRYIRHSSSSEGYVLNFKVVDITCEYGERRCMDSLTAEFCTAAGYWESYECLQGCSAGVCRNAPADTCTNAQVVTESSTFTGSMALMADDIDVSPKTSPNGCFAEYTSSLTTSGPDAIYEVHLAAGEHLEVRSSGTSHLLYLQSSCGAFDTCLVSNTGTSTSLQQQLSYTAQADEVLFVVLDTITSSSGDFEIYFGITPTDTGCTHGEAYCMADGETLAVCDAQGDYQAYRCTDGCIDGRCGTPDARICEDAVVLTPGQTYAGTLTGTGAVPLDAQATGACDFTEIIGEEEDYADWVTRVHAVDVRAGEVLSAKLRGRSSGAFMYITNDCYQGSAGCQAVSAEVGYAPELTYQANADETLYVVVSHTRDTSGGDYLLDVALSQPGCTPGAMECLADGRTLGMCNDQGTFDLYPCDGTCSQGACDQPVGDACFDAIPLIAGQPVTGTFQGTNTLSPTSGQEAGDCTFPANLPGNETIYSIFVPAGQALTVDLESSVYGSRAYILGDCADLNSCIAVATTDRDSQMNFVAQRDRTVFVVVDRTGQAIDDSEFTLTADYNTPECTPGQQRCSADGSSVQICNAFNYYEDYACASGSCSAGFCAHPDGMSCQDSLPLPLNQDVVLTQGPTSWLDSGLEDTGACSISGSNPRGEAYRHIDLEAGDVLDIVAPNARQFGVEMMVLEDCFTLTSCQVSDNLYSSSGGEVRYVADQARRVYLVIDDDGEWGTQTVHATVTPAECTPGEQRCDAESGNIQLCNELGIFEDDYQCDGACTEALTCATPKGDRCFDAIPLPGDGVAVSANNVGLSNQIGASSGTYGACTFESSSTGYDRIYSVEASAGDVLRVKYTTTETSSLFYVLSECGQIESCMANGHFRSGSHNTYIPIETDGTYYVVADRQSSSSSKTFDLEVEVMQPECVAYGITRCTPDGTGVEYCNELGVLEVTECQGTCSDDRCEVATGQTCGDAILLEPGVVYTGDFNGTNNLGDWGSDTGLCAFTEGNETHGADTFYEISLRADEVLLVDFTSEASEGMAYLVEDCRNIGTCLAQGDSARAAIERGFEYVADEDKTVFVVVDRRATSTSSSTYELSVSVSSLYSCTPGTHICSEDGSAIEYCDERGIERTYACADGCVDGRCATAEGNLCFDAIPVNDGDTVDHVLEGATNGFEFDASSSCYLTEDYGSVGPDRIYSIELNAGDRLDVDYEATNRYHYDDIVMYVLDDCSGSINEACQVASFGNWDLSFIAEESQTYFVVVDERRETPVADIGRSVSFHVTPASAGQVCLPGQSRCEGGTVSICNVEGTGFDTQVSCEFGCDRDFCAAPAQINDTCEDALLITAPTVLFDDFSEFSNDYGTYSNRCNGSSSSGRDAVYRVELAAGQVVRVRARSTANNVEPRVSIVEDCQNMDACLADDSGEPDAQTAYHSENGGTYFVVVDGDASSQDMYIVEFDIYDAACAHNQQACLDGTVLEYCNAAGLFDTLECPLGCGNDACNRPANNTCDGAIDAGDALSLSVELDAFTRDYDPALGSGYVCTGKEGTGPDMVYYVDALRNDVIDVTLTNADFWNMIWITTECSDSELMADACVIGDDARSGSSSSVSYRVPTAGRYFIVVDSYDSVLNEASGTVDIDIEVTRALCQPTEGFCDEAGNLNVCAADGSGFVTQTCATGCSEGACTPPVGNVCPDAVPMSSGQNFVGDFANYTPHFDPGYGGCTGFDAPGADAVFAVTLAAGESVTATAGNVADAANDLALYLISDCGDERASCQAGADTYGEGDETVVFTATEAGTYYLVVDSWNADASGQFQISTTIN</sequence>
<reference evidence="7 8" key="1">
    <citation type="submission" date="2018-05" db="EMBL/GenBank/DDBJ databases">
        <title>Lujinxingia marina gen. nov. sp. nov., a new facultative anaerobic member of the class Deltaproteobacteria, and proposal of Lujinxingaceae fam. nov.</title>
        <authorList>
            <person name="Li C.-M."/>
        </authorList>
    </citation>
    <scope>NUCLEOTIDE SEQUENCE [LARGE SCALE GENOMIC DNA]</scope>
    <source>
        <strain evidence="7 8">B210</strain>
    </source>
</reference>
<dbReference type="Proteomes" id="UP000249169">
    <property type="component" value="Unassembled WGS sequence"/>
</dbReference>
<evidence type="ECO:0000313" key="8">
    <source>
        <dbReference type="Proteomes" id="UP000249169"/>
    </source>
</evidence>
<dbReference type="InterPro" id="IPR050685">
    <property type="entry name" value="LDLR"/>
</dbReference>
<evidence type="ECO:0000256" key="1">
    <source>
        <dbReference type="ARBA" id="ARBA00004167"/>
    </source>
</evidence>
<proteinExistence type="predicted"/>
<dbReference type="InterPro" id="IPR007280">
    <property type="entry name" value="Peptidase_C_arc/bac"/>
</dbReference>
<dbReference type="EMBL" id="QHKO01000002">
    <property type="protein sequence ID" value="RAL23664.1"/>
    <property type="molecule type" value="Genomic_DNA"/>
</dbReference>
<keyword evidence="2" id="KW-0812">Transmembrane</keyword>
<gene>
    <name evidence="7" type="ORF">DL240_05755</name>
</gene>
<evidence type="ECO:0000256" key="5">
    <source>
        <dbReference type="ARBA" id="ARBA00023136"/>
    </source>
</evidence>
<feature type="domain" description="Peptidase C-terminal archaeal/bacterial" evidence="6">
    <location>
        <begin position="2780"/>
        <end position="2850"/>
    </location>
</feature>
<accession>A0A328C9J4</accession>
<evidence type="ECO:0000313" key="7">
    <source>
        <dbReference type="EMBL" id="RAL23664.1"/>
    </source>
</evidence>
<dbReference type="Gene3D" id="2.60.120.380">
    <property type="match status" value="5"/>
</dbReference>
<dbReference type="Pfam" id="PF04151">
    <property type="entry name" value="PPC"/>
    <property type="match status" value="1"/>
</dbReference>
<keyword evidence="3" id="KW-0677">Repeat</keyword>
<comment type="subcellular location">
    <subcellularLocation>
        <location evidence="1">Membrane</location>
        <topology evidence="1">Single-pass membrane protein</topology>
    </subcellularLocation>
</comment>
<organism evidence="7 8">
    <name type="scientific">Lujinxingia litoralis</name>
    <dbReference type="NCBI Taxonomy" id="2211119"/>
    <lineage>
        <taxon>Bacteria</taxon>
        <taxon>Deltaproteobacteria</taxon>
        <taxon>Bradymonadales</taxon>
        <taxon>Lujinxingiaceae</taxon>
        <taxon>Lujinxingia</taxon>
    </lineage>
</organism>
<keyword evidence="5" id="KW-0472">Membrane</keyword>
<keyword evidence="8" id="KW-1185">Reference proteome</keyword>
<comment type="caution">
    <text evidence="7">The sequence shown here is derived from an EMBL/GenBank/DDBJ whole genome shotgun (WGS) entry which is preliminary data.</text>
</comment>
<dbReference type="PANTHER" id="PTHR24270">
    <property type="entry name" value="LOW-DENSITY LIPOPROTEIN RECEPTOR-RELATED"/>
    <property type="match status" value="1"/>
</dbReference>
<evidence type="ECO:0000256" key="4">
    <source>
        <dbReference type="ARBA" id="ARBA00022989"/>
    </source>
</evidence>
<evidence type="ECO:0000256" key="2">
    <source>
        <dbReference type="ARBA" id="ARBA00022692"/>
    </source>
</evidence>
<evidence type="ECO:0000256" key="3">
    <source>
        <dbReference type="ARBA" id="ARBA00022737"/>
    </source>
</evidence>
<protein>
    <recommendedName>
        <fullName evidence="6">Peptidase C-terminal archaeal/bacterial domain-containing protein</fullName>
    </recommendedName>
</protein>
<keyword evidence="4" id="KW-1133">Transmembrane helix</keyword>